<accession>A0A8A4ZFS8</accession>
<dbReference type="RefSeq" id="WP_227425245.1">
    <property type="nucleotide sequence ID" value="NZ_CP071868.1"/>
</dbReference>
<evidence type="ECO:0000313" key="3">
    <source>
        <dbReference type="Proteomes" id="UP000663937"/>
    </source>
</evidence>
<keyword evidence="1" id="KW-0732">Signal</keyword>
<organism evidence="2 3">
    <name type="scientific">Pengzhenrongella sicca</name>
    <dbReference type="NCBI Taxonomy" id="2819238"/>
    <lineage>
        <taxon>Bacteria</taxon>
        <taxon>Bacillati</taxon>
        <taxon>Actinomycetota</taxon>
        <taxon>Actinomycetes</taxon>
        <taxon>Micrococcales</taxon>
        <taxon>Pengzhenrongella</taxon>
    </lineage>
</organism>
<evidence type="ECO:0000256" key="1">
    <source>
        <dbReference type="SAM" id="SignalP"/>
    </source>
</evidence>
<dbReference type="AlphaFoldDB" id="A0A8A4ZFS8"/>
<evidence type="ECO:0000313" key="2">
    <source>
        <dbReference type="EMBL" id="QTE30870.1"/>
    </source>
</evidence>
<evidence type="ECO:0008006" key="4">
    <source>
        <dbReference type="Google" id="ProtNLM"/>
    </source>
</evidence>
<dbReference type="EMBL" id="CP071868">
    <property type="protein sequence ID" value="QTE30870.1"/>
    <property type="molecule type" value="Genomic_DNA"/>
</dbReference>
<feature type="chain" id="PRO_5035324055" description="Lipoprotein" evidence="1">
    <location>
        <begin position="30"/>
        <end position="270"/>
    </location>
</feature>
<gene>
    <name evidence="2" type="ORF">J4E96_08060</name>
</gene>
<dbReference type="KEGG" id="psic:J4E96_08060"/>
<name>A0A8A4ZFS8_9MICO</name>
<dbReference type="PROSITE" id="PS51257">
    <property type="entry name" value="PROKAR_LIPOPROTEIN"/>
    <property type="match status" value="1"/>
</dbReference>
<sequence>MERTNGGRRRAASAVLGATLIAGLTGCGAAPTLGAGGTEAQDSVVRLLTTTAMASYTADIDGFARSAVASSSGVQLIDIGRAGAGEGDVVGTLTLRVDSPAQSNSSDFGLPESESDQGPYCFEVVFDHWGKQGEFGTAEGVTHIECPPDASPITPPPSDLPVVAENAREAAHEVLAGLPASGLPSADEIASKVAALLRDGEVGGPPVAEVSAVVEGADVGIATGGADDCVLVARKGDAIIDVYPPSVYLQPGELGCGPYTALSDDLRPPH</sequence>
<keyword evidence="3" id="KW-1185">Reference proteome</keyword>
<feature type="signal peptide" evidence="1">
    <location>
        <begin position="1"/>
        <end position="29"/>
    </location>
</feature>
<proteinExistence type="predicted"/>
<dbReference type="Proteomes" id="UP000663937">
    <property type="component" value="Chromosome"/>
</dbReference>
<protein>
    <recommendedName>
        <fullName evidence="4">Lipoprotein</fullName>
    </recommendedName>
</protein>
<reference evidence="2" key="1">
    <citation type="submission" date="2021-03" db="EMBL/GenBank/DDBJ databases">
        <title>Pengzhenrongella sicca gen. nov., sp. nov., a new member of suborder Micrococcineae isolated from High-Arctic tundra soil.</title>
        <authorList>
            <person name="Peng F."/>
        </authorList>
    </citation>
    <scope>NUCLEOTIDE SEQUENCE</scope>
    <source>
        <strain evidence="2">LRZ-2</strain>
    </source>
</reference>